<dbReference type="AlphaFoldDB" id="H0E3T2"/>
<reference evidence="2 3" key="1">
    <citation type="journal article" date="2013" name="Biodegradation">
        <title>Quantitative proteomic analysis of ibuprofen-degrading Patulibacter sp. strain I11.</title>
        <authorList>
            <person name="Almeida B."/>
            <person name="Kjeldal H."/>
            <person name="Lolas I."/>
            <person name="Knudsen A.D."/>
            <person name="Carvalho G."/>
            <person name="Nielsen K.L."/>
            <person name="Barreto Crespo M.T."/>
            <person name="Stensballe A."/>
            <person name="Nielsen J.L."/>
        </authorList>
    </citation>
    <scope>NUCLEOTIDE SEQUENCE [LARGE SCALE GENOMIC DNA]</scope>
    <source>
        <strain evidence="2 3">I11</strain>
    </source>
</reference>
<dbReference type="PATRIC" id="fig|1097667.3.peg.1446"/>
<proteinExistence type="predicted"/>
<comment type="caution">
    <text evidence="2">The sequence shown here is derived from an EMBL/GenBank/DDBJ whole genome shotgun (WGS) entry which is preliminary data.</text>
</comment>
<name>H0E3T2_9ACTN</name>
<organism evidence="2 3">
    <name type="scientific">Patulibacter medicamentivorans</name>
    <dbReference type="NCBI Taxonomy" id="1097667"/>
    <lineage>
        <taxon>Bacteria</taxon>
        <taxon>Bacillati</taxon>
        <taxon>Actinomycetota</taxon>
        <taxon>Thermoleophilia</taxon>
        <taxon>Solirubrobacterales</taxon>
        <taxon>Patulibacteraceae</taxon>
        <taxon>Patulibacter</taxon>
    </lineage>
</organism>
<dbReference type="EMBL" id="AGUD01000081">
    <property type="protein sequence ID" value="EHN11651.1"/>
    <property type="molecule type" value="Genomic_DNA"/>
</dbReference>
<evidence type="ECO:0000313" key="2">
    <source>
        <dbReference type="EMBL" id="EHN11651.1"/>
    </source>
</evidence>
<accession>H0E3T2</accession>
<sequence>MQRILESIRRSRLLALVTALGLVLALGGTATAAKLITGGDIKNNSITGKDVKSRSLALSDLSTSARKALRGQTGPAGPAGPAGGPVGPKGDTGAAGPAGPAGPSGTSSAFANAVASHVVQGAGTRVVQTLSLGPGRYVINAKLTASSAGTAPTSCTLRKVVGLLTIDQAEFDPSDVGQEIPVAMQGIADLTGGASDITVLCFEAGGDLTVSDAKVTAIKVDSVG</sequence>
<keyword evidence="3" id="KW-1185">Reference proteome</keyword>
<feature type="compositionally biased region" description="Low complexity" evidence="1">
    <location>
        <begin position="88"/>
        <end position="107"/>
    </location>
</feature>
<dbReference type="RefSeq" id="WP_007572627.1">
    <property type="nucleotide sequence ID" value="NZ_AGUD01000081.1"/>
</dbReference>
<feature type="region of interest" description="Disordered" evidence="1">
    <location>
        <begin position="67"/>
        <end position="107"/>
    </location>
</feature>
<evidence type="ECO:0000313" key="3">
    <source>
        <dbReference type="Proteomes" id="UP000005143"/>
    </source>
</evidence>
<dbReference type="Proteomes" id="UP000005143">
    <property type="component" value="Unassembled WGS sequence"/>
</dbReference>
<evidence type="ECO:0000256" key="1">
    <source>
        <dbReference type="SAM" id="MobiDB-lite"/>
    </source>
</evidence>
<gene>
    <name evidence="2" type="ORF">PAI11_14560</name>
</gene>
<protein>
    <submittedName>
        <fullName evidence="2">Uncharacterized protein</fullName>
    </submittedName>
</protein>